<dbReference type="EMBL" id="OV651833">
    <property type="protein sequence ID" value="CAH1107453.1"/>
    <property type="molecule type" value="Genomic_DNA"/>
</dbReference>
<feature type="compositionally biased region" description="Acidic residues" evidence="1">
    <location>
        <begin position="125"/>
        <end position="134"/>
    </location>
</feature>
<feature type="domain" description="DUF4806" evidence="2">
    <location>
        <begin position="281"/>
        <end position="360"/>
    </location>
</feature>
<feature type="compositionally biased region" description="Polar residues" evidence="1">
    <location>
        <begin position="196"/>
        <end position="218"/>
    </location>
</feature>
<feature type="region of interest" description="Disordered" evidence="1">
    <location>
        <begin position="124"/>
        <end position="219"/>
    </location>
</feature>
<evidence type="ECO:0000313" key="4">
    <source>
        <dbReference type="Proteomes" id="UP001153636"/>
    </source>
</evidence>
<proteinExistence type="predicted"/>
<dbReference type="PANTHER" id="PTHR34153">
    <property type="entry name" value="SI:CH211-262H13.3-RELATED-RELATED"/>
    <property type="match status" value="1"/>
</dbReference>
<gene>
    <name evidence="3" type="ORF">PSYICH_LOCUS8074</name>
</gene>
<keyword evidence="4" id="KW-1185">Reference proteome</keyword>
<dbReference type="OrthoDB" id="6776294at2759"/>
<accession>A0A9P0CVU8</accession>
<protein>
    <recommendedName>
        <fullName evidence="2">DUF4806 domain-containing protein</fullName>
    </recommendedName>
</protein>
<evidence type="ECO:0000259" key="2">
    <source>
        <dbReference type="Pfam" id="PF16064"/>
    </source>
</evidence>
<reference evidence="3" key="1">
    <citation type="submission" date="2022-01" db="EMBL/GenBank/DDBJ databases">
        <authorList>
            <person name="King R."/>
        </authorList>
    </citation>
    <scope>NUCLEOTIDE SEQUENCE</scope>
</reference>
<sequence length="398" mass="45844">MKYDFSCSYFIRWWNFQAKMFAVVEFENRDCALLPLAWLFDNQKKTYWPRVAREETFLKYVKNEKKPQSSWATFAVNKILFVTGKYENAAEALTNIVKESNSSEENGSSEFPVPLVLKYLRSELTESESDESSDPENSQDSLKSKLITTEIIQKRITRELEPPPKKVKLTKEKAAVTSQKDTESSEEFSSEEETNTVEANSFRSTPVHNESSQINSPVLTPIPPNIVLSTPNTSRVCNETILRKLERVIATQDQQTIMLQNILRTQQSQNIQYSRPDNYPELPVTNKKDFKNLESFLKDADNFVYMKTRLACIGGVNVRNCTMHIIKHLLSNEVAIKFNWAGRDKRPIKNTNITKVIFEAIRHGYRNGEPSDLTDRTIRCAIQDWLKLAKARLGHPKC</sequence>
<feature type="compositionally biased region" description="Acidic residues" evidence="1">
    <location>
        <begin position="184"/>
        <end position="195"/>
    </location>
</feature>
<feature type="compositionally biased region" description="Basic and acidic residues" evidence="1">
    <location>
        <begin position="152"/>
        <end position="174"/>
    </location>
</feature>
<dbReference type="AlphaFoldDB" id="A0A9P0CVU8"/>
<dbReference type="PANTHER" id="PTHR34153:SF2">
    <property type="entry name" value="SI:CH211-262H13.3-RELATED"/>
    <property type="match status" value="1"/>
</dbReference>
<dbReference type="InterPro" id="IPR032071">
    <property type="entry name" value="DUF4806"/>
</dbReference>
<organism evidence="3 4">
    <name type="scientific">Psylliodes chrysocephalus</name>
    <dbReference type="NCBI Taxonomy" id="3402493"/>
    <lineage>
        <taxon>Eukaryota</taxon>
        <taxon>Metazoa</taxon>
        <taxon>Ecdysozoa</taxon>
        <taxon>Arthropoda</taxon>
        <taxon>Hexapoda</taxon>
        <taxon>Insecta</taxon>
        <taxon>Pterygota</taxon>
        <taxon>Neoptera</taxon>
        <taxon>Endopterygota</taxon>
        <taxon>Coleoptera</taxon>
        <taxon>Polyphaga</taxon>
        <taxon>Cucujiformia</taxon>
        <taxon>Chrysomeloidea</taxon>
        <taxon>Chrysomelidae</taxon>
        <taxon>Galerucinae</taxon>
        <taxon>Alticini</taxon>
        <taxon>Psylliodes</taxon>
    </lineage>
</organism>
<dbReference type="Pfam" id="PF16064">
    <property type="entry name" value="DUF4806"/>
    <property type="match status" value="1"/>
</dbReference>
<evidence type="ECO:0000256" key="1">
    <source>
        <dbReference type="SAM" id="MobiDB-lite"/>
    </source>
</evidence>
<name>A0A9P0CVU8_9CUCU</name>
<dbReference type="Proteomes" id="UP001153636">
    <property type="component" value="Chromosome 21"/>
</dbReference>
<evidence type="ECO:0000313" key="3">
    <source>
        <dbReference type="EMBL" id="CAH1107453.1"/>
    </source>
</evidence>